<sequence length="377" mass="42244">MKKILLSLALLSAALLAPRQSFAFGPEPLLITADQQAALEQTAKNSAYELLVAKRNVTLNNGAFTAGDNPGNFIEARLMRSIVCELNGNSNPDIAVIIEHHGMGSGAFYELSALLSGANGFRQTTPVLLGENIEIAEFTAASSMWQPDELLVAWRGHGESDAHARPTALQRACYFLDGNCLLNGDCGQMQVVKKPALYLYPAKTTRIEVRLSPEGKVIRAIPDYNHRWRVTVRKDGLIDGRYRYLFYEATLDKKIELPRHGWSVRHDDLGDWFDTNLREMGLNRAEAADLKEYWIENLPDSPFYTIRLIEPSVVNRRLGLKIEPKPDRLLRVLLAFTPSDKATEIKAPKLDRFRRKGFTAVEWGGILDDGRAAREAR</sequence>
<dbReference type="AlphaFoldDB" id="A0A1D8CZX4"/>
<protein>
    <submittedName>
        <fullName evidence="2">Uncharacterized protein</fullName>
    </submittedName>
</protein>
<keyword evidence="3" id="KW-1185">Reference proteome</keyword>
<dbReference type="OrthoDB" id="9799897at2"/>
<accession>A0A1D8CZX4</accession>
<organism evidence="2 3">
    <name type="scientific">Chlorobaculum limnaeum</name>
    <dbReference type="NCBI Taxonomy" id="274537"/>
    <lineage>
        <taxon>Bacteria</taxon>
        <taxon>Pseudomonadati</taxon>
        <taxon>Chlorobiota</taxon>
        <taxon>Chlorobiia</taxon>
        <taxon>Chlorobiales</taxon>
        <taxon>Chlorobiaceae</taxon>
        <taxon>Chlorobaculum</taxon>
    </lineage>
</organism>
<feature type="signal peptide" evidence="1">
    <location>
        <begin position="1"/>
        <end position="23"/>
    </location>
</feature>
<dbReference type="Proteomes" id="UP000095185">
    <property type="component" value="Chromosome"/>
</dbReference>
<evidence type="ECO:0000313" key="3">
    <source>
        <dbReference type="Proteomes" id="UP000095185"/>
    </source>
</evidence>
<dbReference type="RefSeq" id="WP_069810688.1">
    <property type="nucleotide sequence ID" value="NZ_CP017305.1"/>
</dbReference>
<reference evidence="2" key="1">
    <citation type="submission" date="2016-09" db="EMBL/GenBank/DDBJ databases">
        <title>Genome sequence of Chlorobaculum limnaeum.</title>
        <authorList>
            <person name="Liu Z."/>
            <person name="Tank M."/>
            <person name="Bryant D.A."/>
        </authorList>
    </citation>
    <scope>NUCLEOTIDE SEQUENCE [LARGE SCALE GENOMIC DNA]</scope>
    <source>
        <strain evidence="2">DSM 1677</strain>
    </source>
</reference>
<name>A0A1D8CZX4_CHLLM</name>
<keyword evidence="1" id="KW-0732">Signal</keyword>
<dbReference type="KEGG" id="clz:BIU88_10345"/>
<gene>
    <name evidence="2" type="ORF">BIU88_10345</name>
</gene>
<proteinExistence type="predicted"/>
<evidence type="ECO:0000256" key="1">
    <source>
        <dbReference type="SAM" id="SignalP"/>
    </source>
</evidence>
<dbReference type="EMBL" id="CP017305">
    <property type="protein sequence ID" value="AOS84496.1"/>
    <property type="molecule type" value="Genomic_DNA"/>
</dbReference>
<dbReference type="STRING" id="274537.BIU88_10345"/>
<feature type="chain" id="PRO_5009106522" evidence="1">
    <location>
        <begin position="24"/>
        <end position="377"/>
    </location>
</feature>
<evidence type="ECO:0000313" key="2">
    <source>
        <dbReference type="EMBL" id="AOS84496.1"/>
    </source>
</evidence>